<keyword evidence="4" id="KW-0175">Coiled coil</keyword>
<evidence type="ECO:0000313" key="6">
    <source>
        <dbReference type="Proteomes" id="UP001156666"/>
    </source>
</evidence>
<comment type="caution">
    <text evidence="5">The sequence shown here is derived from an EMBL/GenBank/DDBJ whole genome shotgun (WGS) entry which is preliminary data.</text>
</comment>
<dbReference type="InterPro" id="IPR011990">
    <property type="entry name" value="TPR-like_helical_dom_sf"/>
</dbReference>
<gene>
    <name evidence="5" type="ORF">GCM10007940_35540</name>
</gene>
<sequence>MWIKSIIQGRLEFGNQKSYDKVVKMFAYRTENYHKNDILFKEEEIFFEDGYYMDLKRFVGQVTQKSFKNTIDILGYCAQFAISGSIDGWLTDTGTVLAHTHIEPESDKAVVQFFQKGKKLVKAKGEQQKAIEQLTKAIEKYDRHAQAYERRAKVNFMLKKYHDALRDYNKSIGIDGTNPAAYYGRGKVHIINEDYDLAAEDFDMATKKSIALQHIYWKARRLKADCHIKLKQFPKAAFDLKLFSNRKFEKDNPNIHWKSYAQYQYGRVLIEMGENEEAIKAFDASLVDVSKFDKTPESEKYFYRGLAKKKAGKNGSIKDIKMAKELGFKNADKLVAQLI</sequence>
<name>A0AA37SQU6_9BACT</name>
<keyword evidence="2 3" id="KW-0802">TPR repeat</keyword>
<dbReference type="Proteomes" id="UP001156666">
    <property type="component" value="Unassembled WGS sequence"/>
</dbReference>
<dbReference type="EMBL" id="BSOH01000023">
    <property type="protein sequence ID" value="GLR18938.1"/>
    <property type="molecule type" value="Genomic_DNA"/>
</dbReference>
<dbReference type="AlphaFoldDB" id="A0AA37SQU6"/>
<dbReference type="InterPro" id="IPR019734">
    <property type="entry name" value="TPR_rpt"/>
</dbReference>
<dbReference type="InterPro" id="IPR050498">
    <property type="entry name" value="Ycf3"/>
</dbReference>
<keyword evidence="6" id="KW-1185">Reference proteome</keyword>
<reference evidence="5" key="1">
    <citation type="journal article" date="2014" name="Int. J. Syst. Evol. Microbiol.">
        <title>Complete genome sequence of Corynebacterium casei LMG S-19264T (=DSM 44701T), isolated from a smear-ripened cheese.</title>
        <authorList>
            <consortium name="US DOE Joint Genome Institute (JGI-PGF)"/>
            <person name="Walter F."/>
            <person name="Albersmeier A."/>
            <person name="Kalinowski J."/>
            <person name="Ruckert C."/>
        </authorList>
    </citation>
    <scope>NUCLEOTIDE SEQUENCE</scope>
    <source>
        <strain evidence="5">NBRC 108769</strain>
    </source>
</reference>
<dbReference type="SUPFAM" id="SSF48452">
    <property type="entry name" value="TPR-like"/>
    <property type="match status" value="1"/>
</dbReference>
<reference evidence="5" key="2">
    <citation type="submission" date="2023-01" db="EMBL/GenBank/DDBJ databases">
        <title>Draft genome sequence of Portibacter lacus strain NBRC 108769.</title>
        <authorList>
            <person name="Sun Q."/>
            <person name="Mori K."/>
        </authorList>
    </citation>
    <scope>NUCLEOTIDE SEQUENCE</scope>
    <source>
        <strain evidence="5">NBRC 108769</strain>
    </source>
</reference>
<dbReference type="PROSITE" id="PS50005">
    <property type="entry name" value="TPR"/>
    <property type="match status" value="1"/>
</dbReference>
<dbReference type="RefSeq" id="WP_235292883.1">
    <property type="nucleotide sequence ID" value="NZ_BSOH01000023.1"/>
</dbReference>
<organism evidence="5 6">
    <name type="scientific">Portibacter lacus</name>
    <dbReference type="NCBI Taxonomy" id="1099794"/>
    <lineage>
        <taxon>Bacteria</taxon>
        <taxon>Pseudomonadati</taxon>
        <taxon>Bacteroidota</taxon>
        <taxon>Saprospiria</taxon>
        <taxon>Saprospirales</taxon>
        <taxon>Haliscomenobacteraceae</taxon>
        <taxon>Portibacter</taxon>
    </lineage>
</organism>
<evidence type="ECO:0000256" key="4">
    <source>
        <dbReference type="SAM" id="Coils"/>
    </source>
</evidence>
<protein>
    <recommendedName>
        <fullName evidence="7">Tetratricopeptide repeat protein</fullName>
    </recommendedName>
</protein>
<proteinExistence type="predicted"/>
<keyword evidence="1" id="KW-0677">Repeat</keyword>
<dbReference type="PANTHER" id="PTHR44858">
    <property type="entry name" value="TETRATRICOPEPTIDE REPEAT PROTEIN 6"/>
    <property type="match status" value="1"/>
</dbReference>
<feature type="coiled-coil region" evidence="4">
    <location>
        <begin position="124"/>
        <end position="151"/>
    </location>
</feature>
<dbReference type="Pfam" id="PF13181">
    <property type="entry name" value="TPR_8"/>
    <property type="match status" value="1"/>
</dbReference>
<evidence type="ECO:0000256" key="1">
    <source>
        <dbReference type="ARBA" id="ARBA00022737"/>
    </source>
</evidence>
<accession>A0AA37SQU6</accession>
<evidence type="ECO:0000256" key="2">
    <source>
        <dbReference type="ARBA" id="ARBA00022803"/>
    </source>
</evidence>
<dbReference type="Gene3D" id="1.25.40.10">
    <property type="entry name" value="Tetratricopeptide repeat domain"/>
    <property type="match status" value="2"/>
</dbReference>
<dbReference type="Pfam" id="PF13432">
    <property type="entry name" value="TPR_16"/>
    <property type="match status" value="1"/>
</dbReference>
<evidence type="ECO:0000256" key="3">
    <source>
        <dbReference type="PROSITE-ProRule" id="PRU00339"/>
    </source>
</evidence>
<evidence type="ECO:0008006" key="7">
    <source>
        <dbReference type="Google" id="ProtNLM"/>
    </source>
</evidence>
<dbReference type="PANTHER" id="PTHR44858:SF1">
    <property type="entry name" value="UDP-N-ACETYLGLUCOSAMINE--PEPTIDE N-ACETYLGLUCOSAMINYLTRANSFERASE SPINDLY-RELATED"/>
    <property type="match status" value="1"/>
</dbReference>
<evidence type="ECO:0000313" key="5">
    <source>
        <dbReference type="EMBL" id="GLR18938.1"/>
    </source>
</evidence>
<dbReference type="GO" id="GO:0046813">
    <property type="term" value="P:receptor-mediated virion attachment to host cell"/>
    <property type="evidence" value="ECO:0007669"/>
    <property type="project" value="TreeGrafter"/>
</dbReference>
<dbReference type="GO" id="GO:0009279">
    <property type="term" value="C:cell outer membrane"/>
    <property type="evidence" value="ECO:0007669"/>
    <property type="project" value="TreeGrafter"/>
</dbReference>
<dbReference type="SMART" id="SM00028">
    <property type="entry name" value="TPR"/>
    <property type="match status" value="4"/>
</dbReference>
<feature type="repeat" description="TPR" evidence="3">
    <location>
        <begin position="145"/>
        <end position="178"/>
    </location>
</feature>